<organism evidence="2 3">
    <name type="scientific">Vallicoccus soli</name>
    <dbReference type="NCBI Taxonomy" id="2339232"/>
    <lineage>
        <taxon>Bacteria</taxon>
        <taxon>Bacillati</taxon>
        <taxon>Actinomycetota</taxon>
        <taxon>Actinomycetes</taxon>
        <taxon>Motilibacterales</taxon>
        <taxon>Vallicoccaceae</taxon>
        <taxon>Vallicoccus</taxon>
    </lineage>
</organism>
<evidence type="ECO:0000313" key="3">
    <source>
        <dbReference type="Proteomes" id="UP000265614"/>
    </source>
</evidence>
<keyword evidence="3" id="KW-1185">Reference proteome</keyword>
<dbReference type="GO" id="GO:0016491">
    <property type="term" value="F:oxidoreductase activity"/>
    <property type="evidence" value="ECO:0007669"/>
    <property type="project" value="InterPro"/>
</dbReference>
<dbReference type="CDD" id="cd03024">
    <property type="entry name" value="DsbA_FrnE"/>
    <property type="match status" value="1"/>
</dbReference>
<gene>
    <name evidence="2" type="ORF">D5H78_00165</name>
</gene>
<dbReference type="RefSeq" id="WP_119948403.1">
    <property type="nucleotide sequence ID" value="NZ_QZEZ01000001.1"/>
</dbReference>
<proteinExistence type="predicted"/>
<reference evidence="2 3" key="1">
    <citation type="submission" date="2018-09" db="EMBL/GenBank/DDBJ databases">
        <title>YIM 75000 draft genome.</title>
        <authorList>
            <person name="Tang S."/>
            <person name="Feng Y."/>
        </authorList>
    </citation>
    <scope>NUCLEOTIDE SEQUENCE [LARGE SCALE GENOMIC DNA]</scope>
    <source>
        <strain evidence="2 3">YIM 75000</strain>
    </source>
</reference>
<dbReference type="Pfam" id="PF01323">
    <property type="entry name" value="DSBA"/>
    <property type="match status" value="1"/>
</dbReference>
<accession>A0A3A3Z227</accession>
<dbReference type="Proteomes" id="UP000265614">
    <property type="component" value="Unassembled WGS sequence"/>
</dbReference>
<feature type="domain" description="DSBA-like thioredoxin" evidence="1">
    <location>
        <begin position="3"/>
        <end position="210"/>
    </location>
</feature>
<dbReference type="InterPro" id="IPR001853">
    <property type="entry name" value="DSBA-like_thioredoxin_dom"/>
</dbReference>
<dbReference type="EMBL" id="QZEZ01000001">
    <property type="protein sequence ID" value="RJK97504.1"/>
    <property type="molecule type" value="Genomic_DNA"/>
</dbReference>
<comment type="caution">
    <text evidence="2">The sequence shown here is derived from an EMBL/GenBank/DDBJ whole genome shotgun (WGS) entry which is preliminary data.</text>
</comment>
<dbReference type="InterPro" id="IPR036249">
    <property type="entry name" value="Thioredoxin-like_sf"/>
</dbReference>
<name>A0A3A3Z227_9ACTN</name>
<protein>
    <submittedName>
        <fullName evidence="2">DsbA family oxidoreductase</fullName>
    </submittedName>
</protein>
<dbReference type="Gene3D" id="3.40.30.10">
    <property type="entry name" value="Glutaredoxin"/>
    <property type="match status" value="1"/>
</dbReference>
<dbReference type="SUPFAM" id="SSF52833">
    <property type="entry name" value="Thioredoxin-like"/>
    <property type="match status" value="1"/>
</dbReference>
<dbReference type="PANTHER" id="PTHR13887:SF41">
    <property type="entry name" value="THIOREDOXIN SUPERFAMILY PROTEIN"/>
    <property type="match status" value="1"/>
</dbReference>
<evidence type="ECO:0000313" key="2">
    <source>
        <dbReference type="EMBL" id="RJK97504.1"/>
    </source>
</evidence>
<dbReference type="OrthoDB" id="9799122at2"/>
<dbReference type="AlphaFoldDB" id="A0A3A3Z227"/>
<sequence>MKVEVWSDVVCPWCYVGKRRFEAALARFEHRDEVEVVWRSFELDPGAVSDPAGHEPGPHDYADRLARKYGGTRERAGQMIATMVDQAAAEGLDLRFDRAVRAGTFDAHQVLHLAADRGLQDAVKERLLRGYFTEGEAVGDREVLVRLAAEAGLDADEVRGALERQDHAEAVRADEAEAAALGITGVPFFVVDRRYGVSGAQPADLLLQALRQAWAEGHRITVLDAVGAPGAGEACGPEGC</sequence>
<dbReference type="PANTHER" id="PTHR13887">
    <property type="entry name" value="GLUTATHIONE S-TRANSFERASE KAPPA"/>
    <property type="match status" value="1"/>
</dbReference>
<evidence type="ECO:0000259" key="1">
    <source>
        <dbReference type="Pfam" id="PF01323"/>
    </source>
</evidence>